<reference evidence="1 2" key="1">
    <citation type="journal article" date="2019" name="Commun. Biol.">
        <title>The bagworm genome reveals a unique fibroin gene that provides high tensile strength.</title>
        <authorList>
            <person name="Kono N."/>
            <person name="Nakamura H."/>
            <person name="Ohtoshi R."/>
            <person name="Tomita M."/>
            <person name="Numata K."/>
            <person name="Arakawa K."/>
        </authorList>
    </citation>
    <scope>NUCLEOTIDE SEQUENCE [LARGE SCALE GENOMIC DNA]</scope>
</reference>
<gene>
    <name evidence="1" type="ORF">EVAR_901_1</name>
</gene>
<dbReference type="EMBL" id="BGZK01000005">
    <property type="protein sequence ID" value="GBP00308.1"/>
    <property type="molecule type" value="Genomic_DNA"/>
</dbReference>
<comment type="caution">
    <text evidence="1">The sequence shown here is derived from an EMBL/GenBank/DDBJ whole genome shotgun (WGS) entry which is preliminary data.</text>
</comment>
<sequence>MVVRNPLCASTIRTCSLFIYMTTSYKLVIILFVDSTHASAASSFPKTALFTASMAGDDTVAFTVDELRVLKNSEIARAAHSVVSARDASMPQFNADYG</sequence>
<dbReference type="AlphaFoldDB" id="A0A4C1SGL4"/>
<keyword evidence="2" id="KW-1185">Reference proteome</keyword>
<organism evidence="1 2">
    <name type="scientific">Eumeta variegata</name>
    <name type="common">Bagworm moth</name>
    <name type="synonym">Eumeta japonica</name>
    <dbReference type="NCBI Taxonomy" id="151549"/>
    <lineage>
        <taxon>Eukaryota</taxon>
        <taxon>Metazoa</taxon>
        <taxon>Ecdysozoa</taxon>
        <taxon>Arthropoda</taxon>
        <taxon>Hexapoda</taxon>
        <taxon>Insecta</taxon>
        <taxon>Pterygota</taxon>
        <taxon>Neoptera</taxon>
        <taxon>Endopterygota</taxon>
        <taxon>Lepidoptera</taxon>
        <taxon>Glossata</taxon>
        <taxon>Ditrysia</taxon>
        <taxon>Tineoidea</taxon>
        <taxon>Psychidae</taxon>
        <taxon>Oiketicinae</taxon>
        <taxon>Eumeta</taxon>
    </lineage>
</organism>
<name>A0A4C1SGL4_EUMVA</name>
<dbReference type="Proteomes" id="UP000299102">
    <property type="component" value="Unassembled WGS sequence"/>
</dbReference>
<protein>
    <submittedName>
        <fullName evidence="1">Uncharacterized protein</fullName>
    </submittedName>
</protein>
<accession>A0A4C1SGL4</accession>
<proteinExistence type="predicted"/>
<evidence type="ECO:0000313" key="2">
    <source>
        <dbReference type="Proteomes" id="UP000299102"/>
    </source>
</evidence>
<evidence type="ECO:0000313" key="1">
    <source>
        <dbReference type="EMBL" id="GBP00308.1"/>
    </source>
</evidence>